<evidence type="ECO:0000256" key="1">
    <source>
        <dbReference type="SAM" id="Phobius"/>
    </source>
</evidence>
<protein>
    <submittedName>
        <fullName evidence="2">Uncharacterized protein</fullName>
    </submittedName>
</protein>
<reference evidence="2" key="1">
    <citation type="submission" date="2018-05" db="EMBL/GenBank/DDBJ databases">
        <authorList>
            <person name="Lanie J.A."/>
            <person name="Ng W.-L."/>
            <person name="Kazmierczak K.M."/>
            <person name="Andrzejewski T.M."/>
            <person name="Davidsen T.M."/>
            <person name="Wayne K.J."/>
            <person name="Tettelin H."/>
            <person name="Glass J.I."/>
            <person name="Rusch D."/>
            <person name="Podicherti R."/>
            <person name="Tsui H.-C.T."/>
            <person name="Winkler M.E."/>
        </authorList>
    </citation>
    <scope>NUCLEOTIDE SEQUENCE</scope>
</reference>
<evidence type="ECO:0000313" key="2">
    <source>
        <dbReference type="EMBL" id="SVB82483.1"/>
    </source>
</evidence>
<dbReference type="EMBL" id="UINC01059261">
    <property type="protein sequence ID" value="SVB82483.1"/>
    <property type="molecule type" value="Genomic_DNA"/>
</dbReference>
<feature type="transmembrane region" description="Helical" evidence="1">
    <location>
        <begin position="26"/>
        <end position="44"/>
    </location>
</feature>
<organism evidence="2">
    <name type="scientific">marine metagenome</name>
    <dbReference type="NCBI Taxonomy" id="408172"/>
    <lineage>
        <taxon>unclassified sequences</taxon>
        <taxon>metagenomes</taxon>
        <taxon>ecological metagenomes</taxon>
    </lineage>
</organism>
<keyword evidence="1" id="KW-0812">Transmembrane</keyword>
<accession>A0A382H6U4</accession>
<name>A0A382H6U4_9ZZZZ</name>
<keyword evidence="1" id="KW-1133">Transmembrane helix</keyword>
<keyword evidence="1" id="KW-0472">Membrane</keyword>
<sequence>MFAGTSPAPEPGGIGFEKALSVKKIVNNKILTIIIFINLLYVGLL</sequence>
<gene>
    <name evidence="2" type="ORF">METZ01_LOCUS235337</name>
</gene>
<proteinExistence type="predicted"/>
<dbReference type="AlphaFoldDB" id="A0A382H6U4"/>